<dbReference type="Proteomes" id="UP000517759">
    <property type="component" value="Unassembled WGS sequence"/>
</dbReference>
<accession>A0A7W6AN16</accession>
<dbReference type="EMBL" id="JACIDN010000015">
    <property type="protein sequence ID" value="MBB3905606.1"/>
    <property type="molecule type" value="Genomic_DNA"/>
</dbReference>
<evidence type="ECO:0000313" key="3">
    <source>
        <dbReference type="Proteomes" id="UP000517759"/>
    </source>
</evidence>
<keyword evidence="4" id="KW-1185">Reference proteome</keyword>
<reference evidence="1" key="4">
    <citation type="submission" date="2023-01" db="EMBL/GenBank/DDBJ databases">
        <title>Draft genome sequence of Methylobacterium brachythecii strain NBRC 107710.</title>
        <authorList>
            <person name="Sun Q."/>
            <person name="Mori K."/>
        </authorList>
    </citation>
    <scope>NUCLEOTIDE SEQUENCE</scope>
    <source>
        <strain evidence="1">NBRC 107710</strain>
    </source>
</reference>
<comment type="caution">
    <text evidence="2">The sequence shown here is derived from an EMBL/GenBank/DDBJ whole genome shotgun (WGS) entry which is preliminary data.</text>
</comment>
<dbReference type="RefSeq" id="WP_183513660.1">
    <property type="nucleotide sequence ID" value="NZ_BSPG01000064.1"/>
</dbReference>
<protein>
    <submittedName>
        <fullName evidence="2">Uncharacterized protein</fullName>
    </submittedName>
</protein>
<evidence type="ECO:0000313" key="4">
    <source>
        <dbReference type="Proteomes" id="UP001156881"/>
    </source>
</evidence>
<dbReference type="Proteomes" id="UP001156881">
    <property type="component" value="Unassembled WGS sequence"/>
</dbReference>
<proteinExistence type="predicted"/>
<name>A0A7W6AN16_9HYPH</name>
<gene>
    <name evidence="1" type="ORF">GCM10007884_49660</name>
    <name evidence="2" type="ORF">GGR33_005147</name>
</gene>
<dbReference type="EMBL" id="BSPG01000064">
    <property type="protein sequence ID" value="GLS46966.1"/>
    <property type="molecule type" value="Genomic_DNA"/>
</dbReference>
<dbReference type="AlphaFoldDB" id="A0A7W6AN16"/>
<reference evidence="2 3" key="3">
    <citation type="submission" date="2020-08" db="EMBL/GenBank/DDBJ databases">
        <title>Genomic Encyclopedia of Type Strains, Phase IV (KMG-IV): sequencing the most valuable type-strain genomes for metagenomic binning, comparative biology and taxonomic classification.</title>
        <authorList>
            <person name="Goeker M."/>
        </authorList>
    </citation>
    <scope>NUCLEOTIDE SEQUENCE [LARGE SCALE GENOMIC DNA]</scope>
    <source>
        <strain evidence="2 3">DSM 24105</strain>
    </source>
</reference>
<dbReference type="Pfam" id="PF20339">
    <property type="entry name" value="DUF6634"/>
    <property type="match status" value="1"/>
</dbReference>
<dbReference type="InterPro" id="IPR046574">
    <property type="entry name" value="DUF6634"/>
</dbReference>
<reference evidence="1" key="1">
    <citation type="journal article" date="2014" name="Int. J. Syst. Evol. Microbiol.">
        <title>Complete genome of a new Firmicutes species belonging to the dominant human colonic microbiota ('Ruminococcus bicirculans') reveals two chromosomes and a selective capacity to utilize plant glucans.</title>
        <authorList>
            <consortium name="NISC Comparative Sequencing Program"/>
            <person name="Wegmann U."/>
            <person name="Louis P."/>
            <person name="Goesmann A."/>
            <person name="Henrissat B."/>
            <person name="Duncan S.H."/>
            <person name="Flint H.J."/>
        </authorList>
    </citation>
    <scope>NUCLEOTIDE SEQUENCE</scope>
    <source>
        <strain evidence="1">NBRC 107710</strain>
    </source>
</reference>
<evidence type="ECO:0000313" key="1">
    <source>
        <dbReference type="EMBL" id="GLS46966.1"/>
    </source>
</evidence>
<sequence>MTTSRLEFILTADEAARLASALKAYEHLSGGDPPDPRALAVAPLLRDWHCAKIPAAMPVLVGEIRNHPALPGTRHVATSRLLLLDAGAGWARTLNHLYRLGTAAR</sequence>
<evidence type="ECO:0000313" key="2">
    <source>
        <dbReference type="EMBL" id="MBB3905606.1"/>
    </source>
</evidence>
<reference evidence="4" key="2">
    <citation type="journal article" date="2019" name="Int. J. Syst. Evol. Microbiol.">
        <title>The Global Catalogue of Microorganisms (GCM) 10K type strain sequencing project: providing services to taxonomists for standard genome sequencing and annotation.</title>
        <authorList>
            <consortium name="The Broad Institute Genomics Platform"/>
            <consortium name="The Broad Institute Genome Sequencing Center for Infectious Disease"/>
            <person name="Wu L."/>
            <person name="Ma J."/>
        </authorList>
    </citation>
    <scope>NUCLEOTIDE SEQUENCE [LARGE SCALE GENOMIC DNA]</scope>
    <source>
        <strain evidence="4">NBRC 107710</strain>
    </source>
</reference>
<organism evidence="2 3">
    <name type="scientific">Methylobacterium brachythecii</name>
    <dbReference type="NCBI Taxonomy" id="1176177"/>
    <lineage>
        <taxon>Bacteria</taxon>
        <taxon>Pseudomonadati</taxon>
        <taxon>Pseudomonadota</taxon>
        <taxon>Alphaproteobacteria</taxon>
        <taxon>Hyphomicrobiales</taxon>
        <taxon>Methylobacteriaceae</taxon>
        <taxon>Methylobacterium</taxon>
    </lineage>
</organism>